<sequence length="119" mass="12666">MINLRSITKANIARFAALALAGATFATALPTPSQAGNNTGAAIAAGIVGGLVVGGLAASAANNYGPPPPPAYGPRYVPAPGPGYYHRSGYYRRPHCWTRTETYYNRWGRPYARDVRICR</sequence>
<protein>
    <recommendedName>
        <fullName evidence="4">Lectin-like protein BA14k</fullName>
    </recommendedName>
</protein>
<evidence type="ECO:0000313" key="3">
    <source>
        <dbReference type="Proteomes" id="UP001151088"/>
    </source>
</evidence>
<organism evidence="2 3">
    <name type="scientific">Ancylobacter mangrovi</name>
    <dbReference type="NCBI Taxonomy" id="2972472"/>
    <lineage>
        <taxon>Bacteria</taxon>
        <taxon>Pseudomonadati</taxon>
        <taxon>Pseudomonadota</taxon>
        <taxon>Alphaproteobacteria</taxon>
        <taxon>Hyphomicrobiales</taxon>
        <taxon>Xanthobacteraceae</taxon>
        <taxon>Ancylobacter</taxon>
    </lineage>
</organism>
<evidence type="ECO:0000256" key="1">
    <source>
        <dbReference type="SAM" id="SignalP"/>
    </source>
</evidence>
<dbReference type="AlphaFoldDB" id="A0A9X2T109"/>
<evidence type="ECO:0008006" key="4">
    <source>
        <dbReference type="Google" id="ProtNLM"/>
    </source>
</evidence>
<dbReference type="EMBL" id="JANTHZ010000001">
    <property type="protein sequence ID" value="MCS0494227.1"/>
    <property type="molecule type" value="Genomic_DNA"/>
</dbReference>
<name>A0A9X2T109_9HYPH</name>
<proteinExistence type="predicted"/>
<accession>A0A9X2T109</accession>
<keyword evidence="3" id="KW-1185">Reference proteome</keyword>
<dbReference type="RefSeq" id="WP_258731171.1">
    <property type="nucleotide sequence ID" value="NZ_JANTHY010000001.1"/>
</dbReference>
<keyword evidence="1" id="KW-0732">Signal</keyword>
<dbReference type="Proteomes" id="UP001151088">
    <property type="component" value="Unassembled WGS sequence"/>
</dbReference>
<gene>
    <name evidence="2" type="ORF">NVS89_03895</name>
</gene>
<comment type="caution">
    <text evidence="2">The sequence shown here is derived from an EMBL/GenBank/DDBJ whole genome shotgun (WGS) entry which is preliminary data.</text>
</comment>
<reference evidence="2" key="1">
    <citation type="submission" date="2022-08" db="EMBL/GenBank/DDBJ databases">
        <authorList>
            <person name="Li F."/>
        </authorList>
    </citation>
    <scope>NUCLEOTIDE SEQUENCE</scope>
    <source>
        <strain evidence="2">MQZ15Z-1</strain>
    </source>
</reference>
<feature type="signal peptide" evidence="1">
    <location>
        <begin position="1"/>
        <end position="28"/>
    </location>
</feature>
<feature type="chain" id="PRO_5040883701" description="Lectin-like protein BA14k" evidence="1">
    <location>
        <begin position="29"/>
        <end position="119"/>
    </location>
</feature>
<evidence type="ECO:0000313" key="2">
    <source>
        <dbReference type="EMBL" id="MCS0494227.1"/>
    </source>
</evidence>